<dbReference type="SMART" id="SM00388">
    <property type="entry name" value="HisKA"/>
    <property type="match status" value="1"/>
</dbReference>
<dbReference type="Pfam" id="PF00512">
    <property type="entry name" value="HisKA"/>
    <property type="match status" value="1"/>
</dbReference>
<dbReference type="InterPro" id="IPR013656">
    <property type="entry name" value="PAS_4"/>
</dbReference>
<dbReference type="InterPro" id="IPR000014">
    <property type="entry name" value="PAS"/>
</dbReference>
<dbReference type="PROSITE" id="PS50112">
    <property type="entry name" value="PAS"/>
    <property type="match status" value="1"/>
</dbReference>
<evidence type="ECO:0000259" key="11">
    <source>
        <dbReference type="PROSITE" id="PS50113"/>
    </source>
</evidence>
<keyword evidence="3" id="KW-0597">Phosphoprotein</keyword>
<gene>
    <name evidence="12" type="ordered locus">Geob_3472</name>
</gene>
<keyword evidence="5 12" id="KW-0418">Kinase</keyword>
<dbReference type="InterPro" id="IPR000700">
    <property type="entry name" value="PAS-assoc_C"/>
</dbReference>
<dbReference type="PANTHER" id="PTHR42878">
    <property type="entry name" value="TWO-COMPONENT HISTIDINE KINASE"/>
    <property type="match status" value="1"/>
</dbReference>
<evidence type="ECO:0000256" key="7">
    <source>
        <dbReference type="SAM" id="Coils"/>
    </source>
</evidence>
<dbReference type="SUPFAM" id="SSF55785">
    <property type="entry name" value="PYP-like sensor domain (PAS domain)"/>
    <property type="match status" value="2"/>
</dbReference>
<dbReference type="InterPro" id="IPR036097">
    <property type="entry name" value="HisK_dim/P_sf"/>
</dbReference>
<evidence type="ECO:0000256" key="4">
    <source>
        <dbReference type="ARBA" id="ARBA00022679"/>
    </source>
</evidence>
<feature type="transmembrane region" description="Helical" evidence="8">
    <location>
        <begin position="64"/>
        <end position="81"/>
    </location>
</feature>
<keyword evidence="7" id="KW-0175">Coiled coil</keyword>
<dbReference type="CDD" id="cd00082">
    <property type="entry name" value="HisKA"/>
    <property type="match status" value="1"/>
</dbReference>
<dbReference type="Gene3D" id="3.30.450.20">
    <property type="entry name" value="PAS domain"/>
    <property type="match status" value="2"/>
</dbReference>
<dbReference type="GO" id="GO:0000156">
    <property type="term" value="F:phosphorelay response regulator activity"/>
    <property type="evidence" value="ECO:0007669"/>
    <property type="project" value="TreeGrafter"/>
</dbReference>
<accession>B9M5Q6</accession>
<dbReference type="Proteomes" id="UP000007721">
    <property type="component" value="Chromosome"/>
</dbReference>
<dbReference type="FunFam" id="3.30.565.10:FF:000006">
    <property type="entry name" value="Sensor histidine kinase WalK"/>
    <property type="match status" value="1"/>
</dbReference>
<dbReference type="EC" id="2.7.13.3" evidence="2"/>
<proteinExistence type="predicted"/>
<keyword evidence="13" id="KW-1185">Reference proteome</keyword>
<dbReference type="Gene3D" id="3.30.565.10">
    <property type="entry name" value="Histidine kinase-like ATPase, C-terminal domain"/>
    <property type="match status" value="1"/>
</dbReference>
<comment type="catalytic activity">
    <reaction evidence="1">
        <text>ATP + protein L-histidine = ADP + protein N-phospho-L-histidine.</text>
        <dbReference type="EC" id="2.7.13.3"/>
    </reaction>
</comment>
<dbReference type="GO" id="GO:0030295">
    <property type="term" value="F:protein kinase activator activity"/>
    <property type="evidence" value="ECO:0007669"/>
    <property type="project" value="TreeGrafter"/>
</dbReference>
<feature type="transmembrane region" description="Helical" evidence="8">
    <location>
        <begin position="24"/>
        <end position="44"/>
    </location>
</feature>
<dbReference type="Gene3D" id="1.10.287.130">
    <property type="match status" value="1"/>
</dbReference>
<dbReference type="InterPro" id="IPR036890">
    <property type="entry name" value="HATPase_C_sf"/>
</dbReference>
<dbReference type="PROSITE" id="PS50113">
    <property type="entry name" value="PAC"/>
    <property type="match status" value="2"/>
</dbReference>
<dbReference type="GO" id="GO:0000155">
    <property type="term" value="F:phosphorelay sensor kinase activity"/>
    <property type="evidence" value="ECO:0007669"/>
    <property type="project" value="InterPro"/>
</dbReference>
<sequence length="587" mass="65294">MVVSINEFVRTDEIMSKRNTSEKIIPIAMGALALFWFGDAVFDAHLMREGTLRQQLFAPGTRELAMRGFFSLFIIGFAFYMRRVLMQRDLLETTLQAAVDEAEAEKEKTIAIVSAMGDGISIQDTDLKVLYQNDAHKALVGDHVGEYCYRAYQMNEKTCDFCDLTKSFRDGKVYRRESSPARSEGKIHVEIISSSLRDKNGKVIAGIEMVRDITRRKQTEAELERQANLLQRLIDTIPSPIFYKDRNGVFLGCNEAFTHCSGIAKSGVIGKTASQFLSPDLAAAQESMDRKLFAEPGVQIFETTIPCADSGQRQVILNSATFTDARGGVAGLVGIVIDITELKKSEKQIKKLNEDLFAHTAELAAANKELEAFSYSVSHDLRTPLTRIFSAGQALQEDYAPLLDENGKFFVHTITDACEQMEELIEALLALSQVTKAEIKREEVDLSRLALDITTELQLTAPGRQVVFNIAADVTACCDPELAHVVLENLLGNAWKYTGKRPDARIDFGAREDEGKKVYFIRDNGAGFDMKKAGNLFKPFQRLHSSSDFSGTGIGLATVERIIKHHGGRVWGEGEPEKGATFYFTFN</sequence>
<feature type="domain" description="Histidine kinase" evidence="9">
    <location>
        <begin position="376"/>
        <end position="587"/>
    </location>
</feature>
<dbReference type="InterPro" id="IPR003594">
    <property type="entry name" value="HATPase_dom"/>
</dbReference>
<dbReference type="Pfam" id="PF02518">
    <property type="entry name" value="HATPase_c"/>
    <property type="match status" value="1"/>
</dbReference>
<feature type="domain" description="PAS" evidence="10">
    <location>
        <begin position="226"/>
        <end position="280"/>
    </location>
</feature>
<feature type="domain" description="PAC" evidence="11">
    <location>
        <begin position="299"/>
        <end position="351"/>
    </location>
</feature>
<evidence type="ECO:0000256" key="8">
    <source>
        <dbReference type="SAM" id="Phobius"/>
    </source>
</evidence>
<evidence type="ECO:0000313" key="13">
    <source>
        <dbReference type="Proteomes" id="UP000007721"/>
    </source>
</evidence>
<evidence type="ECO:0000256" key="3">
    <source>
        <dbReference type="ARBA" id="ARBA00022553"/>
    </source>
</evidence>
<evidence type="ECO:0000256" key="6">
    <source>
        <dbReference type="ARBA" id="ARBA00023136"/>
    </source>
</evidence>
<dbReference type="Pfam" id="PF08448">
    <property type="entry name" value="PAS_4"/>
    <property type="match status" value="1"/>
</dbReference>
<keyword evidence="6 8" id="KW-0472">Membrane</keyword>
<evidence type="ECO:0000313" key="12">
    <source>
        <dbReference type="EMBL" id="ACM21815.1"/>
    </source>
</evidence>
<feature type="coiled-coil region" evidence="7">
    <location>
        <begin position="342"/>
        <end position="369"/>
    </location>
</feature>
<protein>
    <recommendedName>
        <fullName evidence="2">histidine kinase</fullName>
        <ecNumber evidence="2">2.7.13.3</ecNumber>
    </recommendedName>
</protein>
<dbReference type="EMBL" id="CP001390">
    <property type="protein sequence ID" value="ACM21815.1"/>
    <property type="molecule type" value="Genomic_DNA"/>
</dbReference>
<dbReference type="SMART" id="SM00091">
    <property type="entry name" value="PAS"/>
    <property type="match status" value="2"/>
</dbReference>
<dbReference type="CDD" id="cd00130">
    <property type="entry name" value="PAS"/>
    <property type="match status" value="1"/>
</dbReference>
<dbReference type="PRINTS" id="PR00344">
    <property type="entry name" value="BCTRLSENSOR"/>
</dbReference>
<dbReference type="SUPFAM" id="SSF55874">
    <property type="entry name" value="ATPase domain of HSP90 chaperone/DNA topoisomerase II/histidine kinase"/>
    <property type="match status" value="1"/>
</dbReference>
<dbReference type="InterPro" id="IPR035965">
    <property type="entry name" value="PAS-like_dom_sf"/>
</dbReference>
<dbReference type="NCBIfam" id="TIGR00229">
    <property type="entry name" value="sensory_box"/>
    <property type="match status" value="2"/>
</dbReference>
<dbReference type="InterPro" id="IPR050351">
    <property type="entry name" value="BphY/WalK/GraS-like"/>
</dbReference>
<evidence type="ECO:0000256" key="5">
    <source>
        <dbReference type="ARBA" id="ARBA00022777"/>
    </source>
</evidence>
<dbReference type="GO" id="GO:0007234">
    <property type="term" value="P:osmosensory signaling via phosphorelay pathway"/>
    <property type="evidence" value="ECO:0007669"/>
    <property type="project" value="TreeGrafter"/>
</dbReference>
<dbReference type="GO" id="GO:0016020">
    <property type="term" value="C:membrane"/>
    <property type="evidence" value="ECO:0007669"/>
    <property type="project" value="UniProtKB-SubCell"/>
</dbReference>
<dbReference type="InterPro" id="IPR004358">
    <property type="entry name" value="Sig_transdc_His_kin-like_C"/>
</dbReference>
<dbReference type="InterPro" id="IPR005467">
    <property type="entry name" value="His_kinase_dom"/>
</dbReference>
<feature type="domain" description="PAC" evidence="11">
    <location>
        <begin position="174"/>
        <end position="225"/>
    </location>
</feature>
<dbReference type="eggNOG" id="COG4251">
    <property type="taxonomic scope" value="Bacteria"/>
</dbReference>
<keyword evidence="4" id="KW-0808">Transferase</keyword>
<dbReference type="STRING" id="316067.Geob_3472"/>
<dbReference type="PROSITE" id="PS50109">
    <property type="entry name" value="HIS_KIN"/>
    <property type="match status" value="1"/>
</dbReference>
<reference evidence="12 13" key="1">
    <citation type="submission" date="2009-01" db="EMBL/GenBank/DDBJ databases">
        <title>Complete sequence of Geobacter sp. FRC-32.</title>
        <authorList>
            <consortium name="US DOE Joint Genome Institute"/>
            <person name="Lucas S."/>
            <person name="Copeland A."/>
            <person name="Lapidus A."/>
            <person name="Glavina del Rio T."/>
            <person name="Dalin E."/>
            <person name="Tice H."/>
            <person name="Bruce D."/>
            <person name="Goodwin L."/>
            <person name="Pitluck S."/>
            <person name="Saunders E."/>
            <person name="Brettin T."/>
            <person name="Detter J.C."/>
            <person name="Han C."/>
            <person name="Larimer F."/>
            <person name="Land M."/>
            <person name="Hauser L."/>
            <person name="Kyrpides N."/>
            <person name="Ovchinnikova G."/>
            <person name="Kostka J."/>
            <person name="Richardson P."/>
        </authorList>
    </citation>
    <scope>NUCLEOTIDE SEQUENCE [LARGE SCALE GENOMIC DNA]</scope>
    <source>
        <strain evidence="13">DSM 22248 / JCM 15807 / FRC-32</strain>
    </source>
</reference>
<evidence type="ECO:0000259" key="10">
    <source>
        <dbReference type="PROSITE" id="PS50112"/>
    </source>
</evidence>
<dbReference type="SMART" id="SM00387">
    <property type="entry name" value="HATPase_c"/>
    <property type="match status" value="1"/>
</dbReference>
<keyword evidence="8" id="KW-1133">Transmembrane helix</keyword>
<evidence type="ECO:0000256" key="2">
    <source>
        <dbReference type="ARBA" id="ARBA00012438"/>
    </source>
</evidence>
<evidence type="ECO:0000256" key="1">
    <source>
        <dbReference type="ARBA" id="ARBA00000085"/>
    </source>
</evidence>
<dbReference type="KEGG" id="geo:Geob_3472"/>
<organism evidence="12 13">
    <name type="scientific">Geotalea daltonii (strain DSM 22248 / JCM 15807 / FRC-32)</name>
    <name type="common">Geobacter daltonii</name>
    <dbReference type="NCBI Taxonomy" id="316067"/>
    <lineage>
        <taxon>Bacteria</taxon>
        <taxon>Pseudomonadati</taxon>
        <taxon>Thermodesulfobacteriota</taxon>
        <taxon>Desulfuromonadia</taxon>
        <taxon>Geobacterales</taxon>
        <taxon>Geobacteraceae</taxon>
        <taxon>Geotalea</taxon>
    </lineage>
</organism>
<name>B9M5Q6_GEODF</name>
<dbReference type="SUPFAM" id="SSF47384">
    <property type="entry name" value="Homodimeric domain of signal transducing histidine kinase"/>
    <property type="match status" value="1"/>
</dbReference>
<keyword evidence="8" id="KW-0812">Transmembrane</keyword>
<evidence type="ECO:0000259" key="9">
    <source>
        <dbReference type="PROSITE" id="PS50109"/>
    </source>
</evidence>
<dbReference type="HOGENOM" id="CLU_000445_114_71_7"/>
<dbReference type="AlphaFoldDB" id="B9M5Q6"/>
<dbReference type="PANTHER" id="PTHR42878:SF15">
    <property type="entry name" value="BACTERIOPHYTOCHROME"/>
    <property type="match status" value="1"/>
</dbReference>
<dbReference type="InterPro" id="IPR003661">
    <property type="entry name" value="HisK_dim/P_dom"/>
</dbReference>
<dbReference type="Pfam" id="PF13426">
    <property type="entry name" value="PAS_9"/>
    <property type="match status" value="1"/>
</dbReference>